<comment type="similarity">
    <text evidence="10">Belongs to the MurCDEF family. MurF subfamily.</text>
</comment>
<dbReference type="InterPro" id="IPR013221">
    <property type="entry name" value="Mur_ligase_cen"/>
</dbReference>
<dbReference type="InterPro" id="IPR035911">
    <property type="entry name" value="MurE/MurF_N"/>
</dbReference>
<dbReference type="SUPFAM" id="SSF53244">
    <property type="entry name" value="MurD-like peptide ligases, peptide-binding domain"/>
    <property type="match status" value="1"/>
</dbReference>
<keyword evidence="4 10" id="KW-0547">Nucleotide-binding</keyword>
<comment type="pathway">
    <text evidence="10 11">Cell wall biogenesis; peptidoglycan biosynthesis.</text>
</comment>
<keyword evidence="2 10" id="KW-0436">Ligase</keyword>
<dbReference type="InterPro" id="IPR036565">
    <property type="entry name" value="Mur-like_cat_sf"/>
</dbReference>
<keyword evidence="6 10" id="KW-0133">Cell shape</keyword>
<evidence type="ECO:0000256" key="1">
    <source>
        <dbReference type="ARBA" id="ARBA00022490"/>
    </source>
</evidence>
<dbReference type="HOGENOM" id="CLU_031507_1_2_9"/>
<keyword evidence="8 10" id="KW-0131">Cell cycle</keyword>
<evidence type="ECO:0000256" key="4">
    <source>
        <dbReference type="ARBA" id="ARBA00022741"/>
    </source>
</evidence>
<dbReference type="GO" id="GO:0008766">
    <property type="term" value="F:UDP-N-acetylmuramoylalanyl-D-glutamyl-2,6-diaminopimelate-D-alanyl-D-alanine ligase activity"/>
    <property type="evidence" value="ECO:0007669"/>
    <property type="project" value="RHEA"/>
</dbReference>
<dbReference type="Pfam" id="PF01225">
    <property type="entry name" value="Mur_ligase"/>
    <property type="match status" value="1"/>
</dbReference>
<dbReference type="RefSeq" id="WP_013485919.1">
    <property type="nucleotide sequence ID" value="NC_014828.1"/>
</dbReference>
<evidence type="ECO:0000256" key="11">
    <source>
        <dbReference type="RuleBase" id="RU004136"/>
    </source>
</evidence>
<feature type="domain" description="Mur ligase central" evidence="14">
    <location>
        <begin position="106"/>
        <end position="291"/>
    </location>
</feature>
<reference evidence="15 16" key="1">
    <citation type="submission" date="2010-12" db="EMBL/GenBank/DDBJ databases">
        <title>Complete sequence of Ethanoligenens harbinense YUAN-3.</title>
        <authorList>
            <person name="Lucas S."/>
            <person name="Copeland A."/>
            <person name="Lapidus A."/>
            <person name="Cheng J.-F."/>
            <person name="Bruce D."/>
            <person name="Goodwin L."/>
            <person name="Pitluck S."/>
            <person name="Chertkov O."/>
            <person name="Misra M."/>
            <person name="Detter J.C."/>
            <person name="Han C."/>
            <person name="Tapia R."/>
            <person name="Land M."/>
            <person name="Hauser L."/>
            <person name="Jeffries C."/>
            <person name="Kyrpides N."/>
            <person name="Ivanova N."/>
            <person name="Mikhailova N."/>
            <person name="Wang A."/>
            <person name="Mouttaki H."/>
            <person name="He Z."/>
            <person name="Zhou J."/>
            <person name="Hemme C.L."/>
            <person name="Woyke T."/>
        </authorList>
    </citation>
    <scope>NUCLEOTIDE SEQUENCE [LARGE SCALE GENOMIC DNA]</scope>
    <source>
        <strain evidence="16">DSM 18485 / JCM 12961 / CGMCC 1.5033 / YUAN-3</strain>
    </source>
</reference>
<dbReference type="Gene3D" id="3.90.190.20">
    <property type="entry name" value="Mur ligase, C-terminal domain"/>
    <property type="match status" value="1"/>
</dbReference>
<evidence type="ECO:0000256" key="5">
    <source>
        <dbReference type="ARBA" id="ARBA00022840"/>
    </source>
</evidence>
<dbReference type="PANTHER" id="PTHR43024:SF1">
    <property type="entry name" value="UDP-N-ACETYLMURAMOYL-TRIPEPTIDE--D-ALANYL-D-ALANINE LIGASE"/>
    <property type="match status" value="1"/>
</dbReference>
<feature type="binding site" evidence="10">
    <location>
        <begin position="108"/>
        <end position="114"/>
    </location>
    <ligand>
        <name>ATP</name>
        <dbReference type="ChEBI" id="CHEBI:30616"/>
    </ligand>
</feature>
<evidence type="ECO:0000256" key="9">
    <source>
        <dbReference type="ARBA" id="ARBA00023316"/>
    </source>
</evidence>
<dbReference type="SUPFAM" id="SSF53623">
    <property type="entry name" value="MurD-like peptide ligases, catalytic domain"/>
    <property type="match status" value="1"/>
</dbReference>
<evidence type="ECO:0000256" key="6">
    <source>
        <dbReference type="ARBA" id="ARBA00022960"/>
    </source>
</evidence>
<keyword evidence="1 10" id="KW-0963">Cytoplasm</keyword>
<comment type="subcellular location">
    <subcellularLocation>
        <location evidence="10 11">Cytoplasm</location>
    </subcellularLocation>
</comment>
<keyword evidence="7 10" id="KW-0573">Peptidoglycan synthesis</keyword>
<accession>E6U399</accession>
<dbReference type="Gene3D" id="3.40.1190.10">
    <property type="entry name" value="Mur-like, catalytic domain"/>
    <property type="match status" value="1"/>
</dbReference>
<dbReference type="GO" id="GO:0005737">
    <property type="term" value="C:cytoplasm"/>
    <property type="evidence" value="ECO:0007669"/>
    <property type="project" value="UniProtKB-SubCell"/>
</dbReference>
<dbReference type="SUPFAM" id="SSF63418">
    <property type="entry name" value="MurE/MurF N-terminal domain"/>
    <property type="match status" value="1"/>
</dbReference>
<dbReference type="AlphaFoldDB" id="E6U399"/>
<evidence type="ECO:0000256" key="7">
    <source>
        <dbReference type="ARBA" id="ARBA00022984"/>
    </source>
</evidence>
<feature type="domain" description="Mur ligase N-terminal catalytic" evidence="12">
    <location>
        <begin position="29"/>
        <end position="72"/>
    </location>
</feature>
<evidence type="ECO:0000313" key="16">
    <source>
        <dbReference type="Proteomes" id="UP000001551"/>
    </source>
</evidence>
<dbReference type="GO" id="GO:0051301">
    <property type="term" value="P:cell division"/>
    <property type="evidence" value="ECO:0007669"/>
    <property type="project" value="UniProtKB-KW"/>
</dbReference>
<protein>
    <recommendedName>
        <fullName evidence="10 11">UDP-N-acetylmuramoyl-tripeptide--D-alanyl-D-alanine ligase</fullName>
        <ecNumber evidence="10 11">6.3.2.10</ecNumber>
    </recommendedName>
    <alternativeName>
        <fullName evidence="10">D-alanyl-D-alanine-adding enzyme</fullName>
    </alternativeName>
</protein>
<dbReference type="STRING" id="663278.Ethha_2054"/>
<keyword evidence="16" id="KW-1185">Reference proteome</keyword>
<dbReference type="EC" id="6.3.2.10" evidence="10 11"/>
<gene>
    <name evidence="10" type="primary">murF</name>
    <name evidence="15" type="ordered locus">Ethha_2054</name>
</gene>
<name>E6U399_ETHHY</name>
<dbReference type="UniPathway" id="UPA00219"/>
<dbReference type="GO" id="GO:0008360">
    <property type="term" value="P:regulation of cell shape"/>
    <property type="evidence" value="ECO:0007669"/>
    <property type="project" value="UniProtKB-KW"/>
</dbReference>
<comment type="function">
    <text evidence="10 11">Involved in cell wall formation. Catalyzes the final step in the synthesis of UDP-N-acetylmuramoyl-pentapeptide, the precursor of murein.</text>
</comment>
<dbReference type="EMBL" id="CP002400">
    <property type="protein sequence ID" value="ADU27571.1"/>
    <property type="molecule type" value="Genomic_DNA"/>
</dbReference>
<dbReference type="Proteomes" id="UP000001551">
    <property type="component" value="Chromosome"/>
</dbReference>
<dbReference type="GO" id="GO:0005524">
    <property type="term" value="F:ATP binding"/>
    <property type="evidence" value="ECO:0007669"/>
    <property type="project" value="UniProtKB-UniRule"/>
</dbReference>
<keyword evidence="9 10" id="KW-0961">Cell wall biogenesis/degradation</keyword>
<dbReference type="NCBIfam" id="TIGR01143">
    <property type="entry name" value="murF"/>
    <property type="match status" value="1"/>
</dbReference>
<dbReference type="KEGG" id="eha:Ethha_2054"/>
<keyword evidence="3 10" id="KW-0132">Cell division</keyword>
<evidence type="ECO:0000259" key="14">
    <source>
        <dbReference type="Pfam" id="PF08245"/>
    </source>
</evidence>
<evidence type="ECO:0000313" key="15">
    <source>
        <dbReference type="EMBL" id="ADU27571.1"/>
    </source>
</evidence>
<dbReference type="InterPro" id="IPR000713">
    <property type="entry name" value="Mur_ligase_N"/>
</dbReference>
<dbReference type="eggNOG" id="COG0770">
    <property type="taxonomic scope" value="Bacteria"/>
</dbReference>
<dbReference type="GO" id="GO:0009252">
    <property type="term" value="P:peptidoglycan biosynthetic process"/>
    <property type="evidence" value="ECO:0007669"/>
    <property type="project" value="UniProtKB-UniRule"/>
</dbReference>
<keyword evidence="5 10" id="KW-0067">ATP-binding</keyword>
<dbReference type="Pfam" id="PF02875">
    <property type="entry name" value="Mur_ligase_C"/>
    <property type="match status" value="1"/>
</dbReference>
<dbReference type="HAMAP" id="MF_02019">
    <property type="entry name" value="MurF"/>
    <property type="match status" value="1"/>
</dbReference>
<dbReference type="InterPro" id="IPR036615">
    <property type="entry name" value="Mur_ligase_C_dom_sf"/>
</dbReference>
<dbReference type="GO" id="GO:0071555">
    <property type="term" value="P:cell wall organization"/>
    <property type="evidence" value="ECO:0007669"/>
    <property type="project" value="UniProtKB-KW"/>
</dbReference>
<feature type="domain" description="Mur ligase C-terminal" evidence="13">
    <location>
        <begin position="317"/>
        <end position="438"/>
    </location>
</feature>
<evidence type="ECO:0000256" key="10">
    <source>
        <dbReference type="HAMAP-Rule" id="MF_02019"/>
    </source>
</evidence>
<sequence length="456" mass="49019">MEQITLDFILNATGGRLTRACFNCRCTDVSTDTRTIRPGSLFIALRGARFDGNAYLKTAFEKGASIALAERPCPGWPVVLVDDAYVALRALAAAYRRRFSLPVVGVTGSVGKTSTKEMIFSVLSQAFRTLKNEGNLNNLIGMPMSVFGLERQHEAAVFEMGMSAFGEISALSQVAAPDIGVITNIGVSHIEMLGSQENILKAKLEILDGMRPGGKLILNGDDPLLAGVQTDKAEVITYGIENTGCAYTAEEVESGAEGTAFCLRYPGGSIAARLQVAGKHNVYNALAAFAVGRVLGMEPDTIAAGFLQYAPTGYRQKIERVGGVTFVEDCYNASPDSMRSAFDVLRTVQKTGRRLAVLADMLELGDTAPDAHRAVGREAAENGVDVLFSYGENARYYQEGYTQAGGTQGAHFTDKAALTDALCQMLREGDAVLFKGSRGMRLEEIIQTAGERWTSR</sequence>
<dbReference type="PANTHER" id="PTHR43024">
    <property type="entry name" value="UDP-N-ACETYLMURAMOYL-TRIPEPTIDE--D-ALANYL-D-ALANINE LIGASE"/>
    <property type="match status" value="1"/>
</dbReference>
<evidence type="ECO:0000256" key="3">
    <source>
        <dbReference type="ARBA" id="ARBA00022618"/>
    </source>
</evidence>
<dbReference type="InterPro" id="IPR004101">
    <property type="entry name" value="Mur_ligase_C"/>
</dbReference>
<dbReference type="InterPro" id="IPR005863">
    <property type="entry name" value="UDP-N-AcMur_synth"/>
</dbReference>
<comment type="catalytic activity">
    <reaction evidence="10 11">
        <text>D-alanyl-D-alanine + UDP-N-acetyl-alpha-D-muramoyl-L-alanyl-gamma-D-glutamyl-meso-2,6-diaminopimelate + ATP = UDP-N-acetyl-alpha-D-muramoyl-L-alanyl-gamma-D-glutamyl-meso-2,6-diaminopimeloyl-D-alanyl-D-alanine + ADP + phosphate + H(+)</text>
        <dbReference type="Rhea" id="RHEA:28374"/>
        <dbReference type="ChEBI" id="CHEBI:15378"/>
        <dbReference type="ChEBI" id="CHEBI:30616"/>
        <dbReference type="ChEBI" id="CHEBI:43474"/>
        <dbReference type="ChEBI" id="CHEBI:57822"/>
        <dbReference type="ChEBI" id="CHEBI:61386"/>
        <dbReference type="ChEBI" id="CHEBI:83905"/>
        <dbReference type="ChEBI" id="CHEBI:456216"/>
        <dbReference type="EC" id="6.3.2.10"/>
    </reaction>
</comment>
<organism evidence="15 16">
    <name type="scientific">Ethanoligenens harbinense (strain DSM 18485 / JCM 12961 / CGMCC 1.5033 / YUAN-3)</name>
    <dbReference type="NCBI Taxonomy" id="663278"/>
    <lineage>
        <taxon>Bacteria</taxon>
        <taxon>Bacillati</taxon>
        <taxon>Bacillota</taxon>
        <taxon>Clostridia</taxon>
        <taxon>Eubacteriales</taxon>
        <taxon>Oscillospiraceae</taxon>
        <taxon>Ethanoligenens</taxon>
    </lineage>
</organism>
<evidence type="ECO:0000256" key="2">
    <source>
        <dbReference type="ARBA" id="ARBA00022598"/>
    </source>
</evidence>
<dbReference type="GO" id="GO:0047480">
    <property type="term" value="F:UDP-N-acetylmuramoyl-tripeptide-D-alanyl-D-alanine ligase activity"/>
    <property type="evidence" value="ECO:0007669"/>
    <property type="project" value="UniProtKB-UniRule"/>
</dbReference>
<dbReference type="Gene3D" id="3.40.1390.10">
    <property type="entry name" value="MurE/MurF, N-terminal domain"/>
    <property type="match status" value="1"/>
</dbReference>
<proteinExistence type="inferred from homology"/>
<evidence type="ECO:0000259" key="12">
    <source>
        <dbReference type="Pfam" id="PF01225"/>
    </source>
</evidence>
<dbReference type="InterPro" id="IPR051046">
    <property type="entry name" value="MurCDEF_CellWall_CoF430Synth"/>
</dbReference>
<evidence type="ECO:0000256" key="8">
    <source>
        <dbReference type="ARBA" id="ARBA00023306"/>
    </source>
</evidence>
<dbReference type="Pfam" id="PF08245">
    <property type="entry name" value="Mur_ligase_M"/>
    <property type="match status" value="1"/>
</dbReference>
<evidence type="ECO:0000259" key="13">
    <source>
        <dbReference type="Pfam" id="PF02875"/>
    </source>
</evidence>